<evidence type="ECO:0000313" key="3">
    <source>
        <dbReference type="RefSeq" id="XP_011291446.3"/>
    </source>
</evidence>
<sequence length="211" mass="24688">MFKGSICKQFILLAYLFVMLWVTGDFRLMRQKRFLIFPRQAPTRHQFIGGIGIPADLAYESLTIGYVLKAMYWLPFNETHFRENPYFPEYKDGFYNLNTSAFLSHRSRRSTLRWDIYDILSDRLDSYGYRGQECVMMAICEANALTFVRHYDVFGELMHILFSPSTSHDLEADLSQNYREAEKVGSSSGDCTIYDCNFSIMELISKTFKIN</sequence>
<dbReference type="OrthoDB" id="8186940at2759"/>
<feature type="transmembrane region" description="Helical" evidence="1">
    <location>
        <begin position="12"/>
        <end position="29"/>
    </location>
</feature>
<keyword evidence="1" id="KW-0472">Membrane</keyword>
<gene>
    <name evidence="3" type="primary">LOC101893303</name>
</gene>
<reference evidence="3" key="1">
    <citation type="submission" date="2025-08" db="UniProtKB">
        <authorList>
            <consortium name="RefSeq"/>
        </authorList>
    </citation>
    <scope>IDENTIFICATION</scope>
    <source>
        <strain evidence="3">Aabys</strain>
        <tissue evidence="3">Whole body</tissue>
    </source>
</reference>
<dbReference type="SMART" id="SM00718">
    <property type="entry name" value="DM4_12"/>
    <property type="match status" value="1"/>
</dbReference>
<dbReference type="AlphaFoldDB" id="A0A9J7D580"/>
<keyword evidence="2" id="KW-1185">Reference proteome</keyword>
<evidence type="ECO:0000256" key="1">
    <source>
        <dbReference type="SAM" id="Phobius"/>
    </source>
</evidence>
<dbReference type="KEGG" id="mde:101893303"/>
<dbReference type="Pfam" id="PF07841">
    <property type="entry name" value="DM4_12"/>
    <property type="match status" value="1"/>
</dbReference>
<dbReference type="Proteomes" id="UP001652621">
    <property type="component" value="Unplaced"/>
</dbReference>
<protein>
    <submittedName>
        <fullName evidence="3">Uncharacterized protein LOC101893303</fullName>
    </submittedName>
</protein>
<keyword evidence="1" id="KW-1133">Transmembrane helix</keyword>
<keyword evidence="1" id="KW-0812">Transmembrane</keyword>
<dbReference type="PANTHER" id="PTHR21398:SF21">
    <property type="entry name" value="AGAP004005-PA"/>
    <property type="match status" value="1"/>
</dbReference>
<organism evidence="2 3">
    <name type="scientific">Musca domestica</name>
    <name type="common">House fly</name>
    <dbReference type="NCBI Taxonomy" id="7370"/>
    <lineage>
        <taxon>Eukaryota</taxon>
        <taxon>Metazoa</taxon>
        <taxon>Ecdysozoa</taxon>
        <taxon>Arthropoda</taxon>
        <taxon>Hexapoda</taxon>
        <taxon>Insecta</taxon>
        <taxon>Pterygota</taxon>
        <taxon>Neoptera</taxon>
        <taxon>Endopterygota</taxon>
        <taxon>Diptera</taxon>
        <taxon>Brachycera</taxon>
        <taxon>Muscomorpha</taxon>
        <taxon>Muscoidea</taxon>
        <taxon>Muscidae</taxon>
        <taxon>Musca</taxon>
    </lineage>
</organism>
<dbReference type="GeneID" id="101893303"/>
<accession>A0A9J7D580</accession>
<evidence type="ECO:0000313" key="2">
    <source>
        <dbReference type="Proteomes" id="UP001652621"/>
    </source>
</evidence>
<proteinExistence type="predicted"/>
<name>A0A9J7D580_MUSDO</name>
<dbReference type="InterPro" id="IPR006631">
    <property type="entry name" value="DM4_12"/>
</dbReference>
<dbReference type="RefSeq" id="XP_011291446.3">
    <property type="nucleotide sequence ID" value="XM_011293144.3"/>
</dbReference>
<dbReference type="VEuPathDB" id="VectorBase:MDOMA2_015143"/>
<dbReference type="PANTHER" id="PTHR21398">
    <property type="entry name" value="AGAP007094-PA"/>
    <property type="match status" value="1"/>
</dbReference>